<protein>
    <submittedName>
        <fullName evidence="5">WYL domain-containing protein</fullName>
    </submittedName>
</protein>
<dbReference type="PANTHER" id="PTHR34580:SF1">
    <property type="entry name" value="PROTEIN PAFC"/>
    <property type="match status" value="1"/>
</dbReference>
<dbReference type="InterPro" id="IPR026881">
    <property type="entry name" value="WYL_dom"/>
</dbReference>
<dbReference type="InterPro" id="IPR057727">
    <property type="entry name" value="WCX_dom"/>
</dbReference>
<feature type="transmembrane region" description="Helical" evidence="2">
    <location>
        <begin position="536"/>
        <end position="559"/>
    </location>
</feature>
<evidence type="ECO:0000313" key="5">
    <source>
        <dbReference type="EMBL" id="QXH52219.1"/>
    </source>
</evidence>
<organism evidence="5 6">
    <name type="scientific">Pseudomonas fakonensis</name>
    <dbReference type="NCBI Taxonomy" id="2842355"/>
    <lineage>
        <taxon>Bacteria</taxon>
        <taxon>Pseudomonadati</taxon>
        <taxon>Pseudomonadota</taxon>
        <taxon>Gammaproteobacteria</taxon>
        <taxon>Pseudomonadales</taxon>
        <taxon>Pseudomonadaceae</taxon>
        <taxon>Pseudomonas</taxon>
    </lineage>
</organism>
<keyword evidence="1" id="KW-0175">Coiled coil</keyword>
<feature type="domain" description="WYL" evidence="3">
    <location>
        <begin position="155"/>
        <end position="221"/>
    </location>
</feature>
<dbReference type="PROSITE" id="PS52050">
    <property type="entry name" value="WYL"/>
    <property type="match status" value="1"/>
</dbReference>
<evidence type="ECO:0000259" key="3">
    <source>
        <dbReference type="Pfam" id="PF13280"/>
    </source>
</evidence>
<dbReference type="InterPro" id="IPR051534">
    <property type="entry name" value="CBASS_pafABC_assoc_protein"/>
</dbReference>
<name>A0ABX8N7A3_9PSED</name>
<keyword evidence="2" id="KW-0472">Membrane</keyword>
<dbReference type="Proteomes" id="UP001046350">
    <property type="component" value="Chromosome"/>
</dbReference>
<accession>A0ABX8N7A3</accession>
<evidence type="ECO:0000259" key="4">
    <source>
        <dbReference type="Pfam" id="PF25583"/>
    </source>
</evidence>
<evidence type="ECO:0000256" key="2">
    <source>
        <dbReference type="SAM" id="Phobius"/>
    </source>
</evidence>
<dbReference type="PANTHER" id="PTHR34580">
    <property type="match status" value="1"/>
</dbReference>
<feature type="transmembrane region" description="Helical" evidence="2">
    <location>
        <begin position="499"/>
        <end position="524"/>
    </location>
</feature>
<gene>
    <name evidence="5" type="ORF">KSS94_03505</name>
</gene>
<sequence>MSQAKDTLLRLFALLRLIPTEPQRIATPTLLEKLHDRGFSVTLRSIQRDLSRLSIPFSLQCDDSETPFRWSFTREAPLKLEDMDAPTALALFLSESHLSPILPQSVLDQLGPQFRRARNFLQGLGGNGLADWAKRVRSLPNGKTLLPAQVSAHTWAQVSAGLLERKQLEVAYRSRSKGELKRFRLHPAGLVSRHCVSYLLASVNDYSDLRQFALHRINEVSVLDDAANMHESFDVDAYIASGVFSHREAEAKVELLADIRPQIADLLRETPLSQQQTLSGPCEQGWYRLQATVPLDRETLYWIFALNDNIRLYAPQVWVNEIRDRLSSMLALYQNAHLNPQPHNLPDPNTQKDIAMPLPLILGAAALVSAAYGAKKGYDGYQKHSEADDIVNAAKARYADKKDAFDAQEKATNAALETLGRDELEIGKKFDEFKTLANDLLEKLNADRQDKLKINIPKHKLQSIESYSYTAVGVLGATAGAGLAGAAAGFAVYGGVMALGAASTGTAISSLAGVAATNATLAAIGGGSLATGGLGMAGGTAILGAAVAGPVLAIAGWAYNSHGEEALKNAHKADREVDSAITKLQKAQQQLSKAEDYAFDINDVLKSVYGQFDKYFEHLKYVARRIEDMRSRKLDPQAEMASMSETVIRAINNGFTLAAILVDLITTPLFKVKEVNGNVVKDKNDIPVMATDADGSMILNSAKLDEQISETKAKAQGVEPA</sequence>
<dbReference type="EMBL" id="CP077076">
    <property type="protein sequence ID" value="QXH52219.1"/>
    <property type="molecule type" value="Genomic_DNA"/>
</dbReference>
<evidence type="ECO:0000256" key="1">
    <source>
        <dbReference type="SAM" id="Coils"/>
    </source>
</evidence>
<dbReference type="Pfam" id="PF25583">
    <property type="entry name" value="WCX"/>
    <property type="match status" value="1"/>
</dbReference>
<reference evidence="5" key="1">
    <citation type="journal article" date="2021" name="Microorganisms">
        <title>The Ever-Expanding Pseudomonas Genus: Description of 43 New Species and Partition of the Pseudomonas putida Group.</title>
        <authorList>
            <person name="Girard L."/>
            <person name="Lood C."/>
            <person name="Hofte M."/>
            <person name="Vandamme P."/>
            <person name="Rokni-Zadeh H."/>
            <person name="van Noort V."/>
            <person name="Lavigne R."/>
            <person name="De Mot R."/>
        </authorList>
    </citation>
    <scope>NUCLEOTIDE SEQUENCE</scope>
    <source>
        <strain evidence="5">COW40</strain>
    </source>
</reference>
<dbReference type="RefSeq" id="WP_217841677.1">
    <property type="nucleotide sequence ID" value="NZ_CP077076.1"/>
</dbReference>
<keyword evidence="2" id="KW-0812">Transmembrane</keyword>
<feature type="domain" description="WCX" evidence="4">
    <location>
        <begin position="253"/>
        <end position="330"/>
    </location>
</feature>
<proteinExistence type="predicted"/>
<evidence type="ECO:0000313" key="6">
    <source>
        <dbReference type="Proteomes" id="UP001046350"/>
    </source>
</evidence>
<dbReference type="Pfam" id="PF13280">
    <property type="entry name" value="WYL"/>
    <property type="match status" value="1"/>
</dbReference>
<keyword evidence="6" id="KW-1185">Reference proteome</keyword>
<feature type="coiled-coil region" evidence="1">
    <location>
        <begin position="570"/>
        <end position="597"/>
    </location>
</feature>
<keyword evidence="2" id="KW-1133">Transmembrane helix</keyword>
<feature type="transmembrane region" description="Helical" evidence="2">
    <location>
        <begin position="354"/>
        <end position="374"/>
    </location>
</feature>
<feature type="transmembrane region" description="Helical" evidence="2">
    <location>
        <begin position="467"/>
        <end position="493"/>
    </location>
</feature>